<proteinExistence type="predicted"/>
<dbReference type="SUPFAM" id="SSF49899">
    <property type="entry name" value="Concanavalin A-like lectins/glucanases"/>
    <property type="match status" value="1"/>
</dbReference>
<dbReference type="EMBL" id="LR798291">
    <property type="protein sequence ID" value="CAB5220866.1"/>
    <property type="molecule type" value="Genomic_DNA"/>
</dbReference>
<name>A0A6J7WSF0_9CAUD</name>
<dbReference type="Gene3D" id="2.60.120.200">
    <property type="match status" value="1"/>
</dbReference>
<gene>
    <name evidence="2" type="ORF">UFOVP246_49</name>
    <name evidence="1" type="ORF">UFOVP59_66</name>
</gene>
<reference evidence="2" key="1">
    <citation type="submission" date="2020-05" db="EMBL/GenBank/DDBJ databases">
        <authorList>
            <person name="Chiriac C."/>
            <person name="Salcher M."/>
            <person name="Ghai R."/>
            <person name="Kavagutti S V."/>
        </authorList>
    </citation>
    <scope>NUCLEOTIDE SEQUENCE</scope>
</reference>
<evidence type="ECO:0008006" key="3">
    <source>
        <dbReference type="Google" id="ProtNLM"/>
    </source>
</evidence>
<dbReference type="InterPro" id="IPR013320">
    <property type="entry name" value="ConA-like_dom_sf"/>
</dbReference>
<evidence type="ECO:0000313" key="1">
    <source>
        <dbReference type="EMBL" id="CAB4125005.1"/>
    </source>
</evidence>
<organism evidence="2">
    <name type="scientific">uncultured Caudovirales phage</name>
    <dbReference type="NCBI Taxonomy" id="2100421"/>
    <lineage>
        <taxon>Viruses</taxon>
        <taxon>Duplodnaviria</taxon>
        <taxon>Heunggongvirae</taxon>
        <taxon>Uroviricota</taxon>
        <taxon>Caudoviricetes</taxon>
        <taxon>Peduoviridae</taxon>
        <taxon>Maltschvirus</taxon>
        <taxon>Maltschvirus maltsch</taxon>
    </lineage>
</organism>
<accession>A0A6J7WSF0</accession>
<protein>
    <recommendedName>
        <fullName evidence="3">Concanavalin A-like lectin/glucanases superfamily</fullName>
    </recommendedName>
</protein>
<sequence>MNLGIGLGVNSSQTRFDPTSLFSGGLKGFISDPTRLSSLFQDNAGTTPVTTVGQTIGLRKDISGNAWDVLQATAGNRPTYQVDGNGRPYISYTSTKSLASAAFDLSAKGSFTLVMGLYKNADTFIGWPLEFGTDVSTTPGFAVRVPWTTAITTVGAQYRGATATVSSTQVDVGAAPKSVVIALTFNLTASQINIWVNGVQAAQVATATGGGTFGSGVLTIGTRTAGTQGFNGREYRSLGIEGVLSAADIARVTEWANINTGAF</sequence>
<dbReference type="EMBL" id="LR796181">
    <property type="protein sequence ID" value="CAB4125005.1"/>
    <property type="molecule type" value="Genomic_DNA"/>
</dbReference>
<evidence type="ECO:0000313" key="2">
    <source>
        <dbReference type="EMBL" id="CAB5220866.1"/>
    </source>
</evidence>